<organism evidence="1">
    <name type="scientific">marine sediment metagenome</name>
    <dbReference type="NCBI Taxonomy" id="412755"/>
    <lineage>
        <taxon>unclassified sequences</taxon>
        <taxon>metagenomes</taxon>
        <taxon>ecological metagenomes</taxon>
    </lineage>
</organism>
<protein>
    <recommendedName>
        <fullName evidence="2">Lipoprotein</fullName>
    </recommendedName>
</protein>
<dbReference type="EMBL" id="LAZR01001115">
    <property type="protein sequence ID" value="KKN50390.1"/>
    <property type="molecule type" value="Genomic_DNA"/>
</dbReference>
<accession>A0A0F9R1B3</accession>
<gene>
    <name evidence="1" type="ORF">LCGC14_0633110</name>
</gene>
<evidence type="ECO:0000313" key="1">
    <source>
        <dbReference type="EMBL" id="KKN50390.1"/>
    </source>
</evidence>
<evidence type="ECO:0008006" key="2">
    <source>
        <dbReference type="Google" id="ProtNLM"/>
    </source>
</evidence>
<reference evidence="1" key="1">
    <citation type="journal article" date="2015" name="Nature">
        <title>Complex archaea that bridge the gap between prokaryotes and eukaryotes.</title>
        <authorList>
            <person name="Spang A."/>
            <person name="Saw J.H."/>
            <person name="Jorgensen S.L."/>
            <person name="Zaremba-Niedzwiedzka K."/>
            <person name="Martijn J."/>
            <person name="Lind A.E."/>
            <person name="van Eijk R."/>
            <person name="Schleper C."/>
            <person name="Guy L."/>
            <person name="Ettema T.J."/>
        </authorList>
    </citation>
    <scope>NUCLEOTIDE SEQUENCE</scope>
</reference>
<proteinExistence type="predicted"/>
<sequence>MTAPKTLLAALGFAAIAGCSSTPEQVVTERLTVFESDNRSYIHSIETTTYGNNGLGGAVVRMPGVIHVLGDSRPSADAFVSERDQNREKLLQVADLLSGHENVSEIDGSTLDKAMAVIAEIDSADPTQRLSHYDMALWNKFCAGGNDLTQDDWGQMLSVSLDQMPASLAGNCTMPPLELDESIISRYCADEALTNKERFIVRLKNESSVAERCDSL</sequence>
<comment type="caution">
    <text evidence="1">The sequence shown here is derived from an EMBL/GenBank/DDBJ whole genome shotgun (WGS) entry which is preliminary data.</text>
</comment>
<dbReference type="PROSITE" id="PS51257">
    <property type="entry name" value="PROKAR_LIPOPROTEIN"/>
    <property type="match status" value="1"/>
</dbReference>
<name>A0A0F9R1B3_9ZZZZ</name>
<dbReference type="AlphaFoldDB" id="A0A0F9R1B3"/>